<dbReference type="EMBL" id="FNBE01000001">
    <property type="protein sequence ID" value="SDE56266.1"/>
    <property type="molecule type" value="Genomic_DNA"/>
</dbReference>
<keyword evidence="2" id="KW-1185">Reference proteome</keyword>
<dbReference type="GO" id="GO:0006281">
    <property type="term" value="P:DNA repair"/>
    <property type="evidence" value="ECO:0007669"/>
    <property type="project" value="InterPro"/>
</dbReference>
<dbReference type="SUPFAM" id="SSF48150">
    <property type="entry name" value="DNA-glycosylase"/>
    <property type="match status" value="1"/>
</dbReference>
<protein>
    <submittedName>
        <fullName evidence="1">Uncharacterized HhH-GPD family protein</fullName>
    </submittedName>
</protein>
<organism evidence="1 2">
    <name type="scientific">Pseudonocardia oroxyli</name>
    <dbReference type="NCBI Taxonomy" id="366584"/>
    <lineage>
        <taxon>Bacteria</taxon>
        <taxon>Bacillati</taxon>
        <taxon>Actinomycetota</taxon>
        <taxon>Actinomycetes</taxon>
        <taxon>Pseudonocardiales</taxon>
        <taxon>Pseudonocardiaceae</taxon>
        <taxon>Pseudonocardia</taxon>
    </lineage>
</organism>
<dbReference type="GO" id="GO:0003824">
    <property type="term" value="F:catalytic activity"/>
    <property type="evidence" value="ECO:0007669"/>
    <property type="project" value="InterPro"/>
</dbReference>
<dbReference type="Proteomes" id="UP000198967">
    <property type="component" value="Unassembled WGS sequence"/>
</dbReference>
<dbReference type="RefSeq" id="WP_093075038.1">
    <property type="nucleotide sequence ID" value="NZ_FNBE01000001.1"/>
</dbReference>
<dbReference type="STRING" id="366584.SAMN05216377_101185"/>
<name>A0A1G7DYM3_PSEOR</name>
<evidence type="ECO:0000313" key="1">
    <source>
        <dbReference type="EMBL" id="SDE56266.1"/>
    </source>
</evidence>
<dbReference type="OrthoDB" id="1492580at2"/>
<proteinExistence type="predicted"/>
<sequence>MLSLSQDAAADALLDRDPLALLTGMLLDQQIPMEKAFAGPAVLAERLGTDRLDARQIAEYDPEAFLALFAERPAVHRFPRSMAGRVQALHRAVVEQYDGDVTGLWADAADGGELLRRLSALPGFGTQKAQIFVALLGKQRGVTPAGWREAAGAYGDEGAFRSVADVVDPDSLQKVRAFKQAAKAAAKAGTNAAG</sequence>
<dbReference type="AlphaFoldDB" id="A0A1G7DYM3"/>
<dbReference type="InterPro" id="IPR017658">
    <property type="entry name" value="HhH-GPD_base_excis"/>
</dbReference>
<accession>A0A1G7DYM3</accession>
<gene>
    <name evidence="1" type="ORF">SAMN05216377_101185</name>
</gene>
<dbReference type="InterPro" id="IPR011257">
    <property type="entry name" value="DNA_glycosylase"/>
</dbReference>
<reference evidence="1 2" key="1">
    <citation type="submission" date="2016-10" db="EMBL/GenBank/DDBJ databases">
        <authorList>
            <person name="de Groot N.N."/>
        </authorList>
    </citation>
    <scope>NUCLEOTIDE SEQUENCE [LARGE SCALE GENOMIC DNA]</scope>
    <source>
        <strain evidence="1 2">CGMCC 4.3143</strain>
    </source>
</reference>
<dbReference type="NCBIfam" id="TIGR03252">
    <property type="entry name" value="HhH-GPD-type base excision DNA repair protein"/>
    <property type="match status" value="1"/>
</dbReference>
<evidence type="ECO:0000313" key="2">
    <source>
        <dbReference type="Proteomes" id="UP000198967"/>
    </source>
</evidence>